<gene>
    <name evidence="9" type="ORF">Prubr_60110</name>
</gene>
<keyword evidence="2" id="KW-0326">Glycosidase</keyword>
<dbReference type="InterPro" id="IPR011013">
    <property type="entry name" value="Gal_mutarotase_sf_dom"/>
</dbReference>
<evidence type="ECO:0000256" key="5">
    <source>
        <dbReference type="SAM" id="MobiDB-lite"/>
    </source>
</evidence>
<feature type="active site" description="Proton donor" evidence="3">
    <location>
        <position position="493"/>
    </location>
</feature>
<reference evidence="9" key="1">
    <citation type="submission" date="2020-08" db="EMBL/GenBank/DDBJ databases">
        <title>Whole genome shotgun sequence of Polymorphospora rubra NBRC 101157.</title>
        <authorList>
            <person name="Komaki H."/>
            <person name="Tamura T."/>
        </authorList>
    </citation>
    <scope>NUCLEOTIDE SEQUENCE</scope>
    <source>
        <strain evidence="9">NBRC 101157</strain>
    </source>
</reference>
<accession>A0A810N7J5</accession>
<feature type="compositionally biased region" description="Basic and acidic residues" evidence="5">
    <location>
        <begin position="795"/>
        <end position="810"/>
    </location>
</feature>
<evidence type="ECO:0000259" key="7">
    <source>
        <dbReference type="Pfam" id="PF03633"/>
    </source>
</evidence>
<evidence type="ECO:0000313" key="9">
    <source>
        <dbReference type="EMBL" id="BCJ68990.1"/>
    </source>
</evidence>
<evidence type="ECO:0000313" key="10">
    <source>
        <dbReference type="Proteomes" id="UP000680866"/>
    </source>
</evidence>
<dbReference type="Gene3D" id="2.70.98.40">
    <property type="entry name" value="Glycoside hydrolase, family 65, N-terminal domain"/>
    <property type="match status" value="1"/>
</dbReference>
<proteinExistence type="inferred from homology"/>
<protein>
    <submittedName>
        <fullName evidence="9">Glycosyl hydrolase</fullName>
    </submittedName>
</protein>
<dbReference type="PANTHER" id="PTHR11051">
    <property type="entry name" value="GLYCOSYL HYDROLASE-RELATED"/>
    <property type="match status" value="1"/>
</dbReference>
<evidence type="ECO:0000256" key="1">
    <source>
        <dbReference type="ARBA" id="ARBA00006768"/>
    </source>
</evidence>
<evidence type="ECO:0000259" key="8">
    <source>
        <dbReference type="Pfam" id="PF03636"/>
    </source>
</evidence>
<dbReference type="InterPro" id="IPR037018">
    <property type="entry name" value="GH65_N"/>
</dbReference>
<dbReference type="PANTHER" id="PTHR11051:SF13">
    <property type="entry name" value="GLYCOSYL TRANSFERASE"/>
    <property type="match status" value="1"/>
</dbReference>
<dbReference type="Pfam" id="PF03632">
    <property type="entry name" value="Glyco_hydro_65m"/>
    <property type="match status" value="1"/>
</dbReference>
<feature type="binding site" evidence="4">
    <location>
        <begin position="366"/>
        <end position="367"/>
    </location>
    <ligand>
        <name>substrate</name>
    </ligand>
</feature>
<dbReference type="Gene3D" id="1.50.10.10">
    <property type="match status" value="1"/>
</dbReference>
<sequence>MRARPRFPVEPWQVREPDLDPDWLAEAESTFALSNGHIGLRGNLDEGDPSGMPGTYLNSFHEEYDLDYPESGYAFPERGQTVVNAPNGKLVRLFVDDEPFDVRTGTLRHHQRILDLRAGTLCRTVEWVSPAGTAIRLRSTRLVSLTRPAVAAVDYEVTAVDRPVRLRIESDLLADEDMPRRADDPRAATTLTAPLTAVRHRAGRTGGLLLHRTRRSRLPVASVVDHAVTGPDGVTCATTARPDRVRTTVTADLSPGATVRIRKLLGYAWATTAAADAEPLDALCAEATAAVDDARAAGWDALVAEQRARLDDFWDVADVELEGDPEVQQAVRFDLFHVLQSGARAGVAPIPAKGLTGNGYDGHVLWDTESFVLPVLTYTCPEAVRGALRWRHANLPVARDRARELRLAGAAFPWRTIAGSECSGYWPAGTAALHINADIADAVLRYVGATGDEEFYRGPGLDLLVETARLWRYVGRYDDEGGFHLDGVTGPDEYTAVVDDNLFTNVMARRNLRAAADAADRHPDRAAELGVDRHETAAWRAAAAAMHLPYDDKRGVHQQAAGFTRLAEWDFAGTDADDYPLLLHFPYFELYRKQVVKQADVVLAMLCCGESFSPAEKARNFAYYEQRTVRDSSLSASSQAVLAAEVGHLELAHDYLAESALQDLRNLGDKTGDGLHVASLAGAWTALVMGFGGLRDHDGTLSFAPRLPSHLPALRFSVAWRGLRLRVAVTAGTDGTSAGSVTYRVDGGGPDASVDLCHHGEPLTVSAARPVTRPVPPPAGPGAEPPAPPGRAPTRRRDVLDHLLAADRGD</sequence>
<dbReference type="InterPro" id="IPR005194">
    <property type="entry name" value="Glyco_hydro_65_C"/>
</dbReference>
<dbReference type="EMBL" id="AP023359">
    <property type="protein sequence ID" value="BCJ68990.1"/>
    <property type="molecule type" value="Genomic_DNA"/>
</dbReference>
<dbReference type="GO" id="GO:0016757">
    <property type="term" value="F:glycosyltransferase activity"/>
    <property type="evidence" value="ECO:0007669"/>
    <property type="project" value="UniProtKB-ARBA"/>
</dbReference>
<keyword evidence="9" id="KW-0378">Hydrolase</keyword>
<dbReference type="GO" id="GO:0030246">
    <property type="term" value="F:carbohydrate binding"/>
    <property type="evidence" value="ECO:0007669"/>
    <property type="project" value="InterPro"/>
</dbReference>
<comment type="similarity">
    <text evidence="1">Belongs to the glycosyl hydrolase 65 family.</text>
</comment>
<dbReference type="SUPFAM" id="SSF74650">
    <property type="entry name" value="Galactose mutarotase-like"/>
    <property type="match status" value="1"/>
</dbReference>
<dbReference type="SUPFAM" id="SSF48208">
    <property type="entry name" value="Six-hairpin glycosidases"/>
    <property type="match status" value="1"/>
</dbReference>
<dbReference type="AlphaFoldDB" id="A0A810N7J5"/>
<feature type="region of interest" description="Disordered" evidence="5">
    <location>
        <begin position="768"/>
        <end position="810"/>
    </location>
</feature>
<keyword evidence="10" id="KW-1185">Reference proteome</keyword>
<feature type="compositionally biased region" description="Pro residues" evidence="5">
    <location>
        <begin position="773"/>
        <end position="791"/>
    </location>
</feature>
<dbReference type="GO" id="GO:0004553">
    <property type="term" value="F:hydrolase activity, hydrolyzing O-glycosyl compounds"/>
    <property type="evidence" value="ECO:0007669"/>
    <property type="project" value="TreeGrafter"/>
</dbReference>
<feature type="domain" description="Glycoside hydrolase family 65 central catalytic" evidence="6">
    <location>
        <begin position="332"/>
        <end position="685"/>
    </location>
</feature>
<dbReference type="InterPro" id="IPR005196">
    <property type="entry name" value="Glyco_hydro_65_N"/>
</dbReference>
<name>A0A810N7J5_9ACTN</name>
<dbReference type="InterPro" id="IPR017045">
    <property type="entry name" value="Malt_Pase/Glycosyl_Hdrlase"/>
</dbReference>
<dbReference type="Pfam" id="PF03633">
    <property type="entry name" value="Glyco_hydro_65C"/>
    <property type="match status" value="1"/>
</dbReference>
<dbReference type="Pfam" id="PF03636">
    <property type="entry name" value="Glyco_hydro_65N"/>
    <property type="match status" value="1"/>
</dbReference>
<dbReference type="RefSeq" id="WP_212818144.1">
    <property type="nucleotide sequence ID" value="NZ_AP023359.1"/>
</dbReference>
<evidence type="ECO:0000256" key="3">
    <source>
        <dbReference type="PIRSR" id="PIRSR036289-50"/>
    </source>
</evidence>
<feature type="domain" description="Glycoside hydrolase family 65 N-terminal" evidence="8">
    <location>
        <begin position="16"/>
        <end position="269"/>
    </location>
</feature>
<dbReference type="KEGG" id="pry:Prubr_60110"/>
<evidence type="ECO:0000256" key="2">
    <source>
        <dbReference type="ARBA" id="ARBA00023295"/>
    </source>
</evidence>
<dbReference type="InterPro" id="IPR012341">
    <property type="entry name" value="6hp_glycosidase-like_sf"/>
</dbReference>
<evidence type="ECO:0000256" key="4">
    <source>
        <dbReference type="PIRSR" id="PIRSR036289-51"/>
    </source>
</evidence>
<dbReference type="PIRSF" id="PIRSF036289">
    <property type="entry name" value="Glycosyl_hydrolase_malt_phosph"/>
    <property type="match status" value="1"/>
</dbReference>
<dbReference type="Gene3D" id="2.60.420.10">
    <property type="entry name" value="Maltose phosphorylase, domain 3"/>
    <property type="match status" value="1"/>
</dbReference>
<dbReference type="InterPro" id="IPR005195">
    <property type="entry name" value="Glyco_hydro_65_M"/>
</dbReference>
<evidence type="ECO:0000259" key="6">
    <source>
        <dbReference type="Pfam" id="PF03632"/>
    </source>
</evidence>
<feature type="binding site" evidence="4">
    <location>
        <begin position="597"/>
        <end position="598"/>
    </location>
    <ligand>
        <name>substrate</name>
    </ligand>
</feature>
<dbReference type="GO" id="GO:0005975">
    <property type="term" value="P:carbohydrate metabolic process"/>
    <property type="evidence" value="ECO:0007669"/>
    <property type="project" value="InterPro"/>
</dbReference>
<dbReference type="InterPro" id="IPR008928">
    <property type="entry name" value="6-hairpin_glycosidase_sf"/>
</dbReference>
<dbReference type="Proteomes" id="UP000680866">
    <property type="component" value="Chromosome"/>
</dbReference>
<feature type="domain" description="Glycoside hydrolase family 65 C-terminal" evidence="7">
    <location>
        <begin position="694"/>
        <end position="765"/>
    </location>
</feature>
<organism evidence="9 10">
    <name type="scientific">Polymorphospora rubra</name>
    <dbReference type="NCBI Taxonomy" id="338584"/>
    <lineage>
        <taxon>Bacteria</taxon>
        <taxon>Bacillati</taxon>
        <taxon>Actinomycetota</taxon>
        <taxon>Actinomycetes</taxon>
        <taxon>Micromonosporales</taxon>
        <taxon>Micromonosporaceae</taxon>
        <taxon>Polymorphospora</taxon>
    </lineage>
</organism>